<feature type="compositionally biased region" description="Basic residues" evidence="1">
    <location>
        <begin position="240"/>
        <end position="250"/>
    </location>
</feature>
<feature type="non-terminal residue" evidence="2">
    <location>
        <position position="360"/>
    </location>
</feature>
<feature type="compositionally biased region" description="Basic and acidic residues" evidence="1">
    <location>
        <begin position="40"/>
        <end position="49"/>
    </location>
</feature>
<feature type="region of interest" description="Disordered" evidence="1">
    <location>
        <begin position="1"/>
        <end position="360"/>
    </location>
</feature>
<feature type="compositionally biased region" description="Gly residues" evidence="1">
    <location>
        <begin position="1"/>
        <end position="11"/>
    </location>
</feature>
<feature type="compositionally biased region" description="Basic and acidic residues" evidence="1">
    <location>
        <begin position="283"/>
        <end position="293"/>
    </location>
</feature>
<accession>A0A6J4MWG7</accession>
<feature type="compositionally biased region" description="Low complexity" evidence="1">
    <location>
        <begin position="138"/>
        <end position="147"/>
    </location>
</feature>
<feature type="non-terminal residue" evidence="2">
    <location>
        <position position="1"/>
    </location>
</feature>
<gene>
    <name evidence="2" type="ORF">AVDCRST_MAG89-4587</name>
</gene>
<protein>
    <submittedName>
        <fullName evidence="2">FkbH like protein</fullName>
    </submittedName>
</protein>
<feature type="compositionally biased region" description="Basic residues" evidence="1">
    <location>
        <begin position="51"/>
        <end position="67"/>
    </location>
</feature>
<sequence>DRDGGGTGSGEAEGCQVRGLGPGPHGVGRNPPGGRPRGAAPRDRGDPAHPGRARHPAVRRQPQRPRPGHAATGGARHRRILPLSAHQLERQGRERGGHRPEAQSGPRHLSLHRRPAVRARGGGVCLPGGAHARRRRPGGSARPAGAHPRARHRGQPQPPAHVPGRHRARPGRGIVPGSLGGLPAHAGDALQPGALRRRRPAARRRADGAHQPAQHDRLHVRVRRAERLSHLSPPPPPGRGPRRQVRHLRKDRPGAGGKDLGGVLDAQAAADVLPGDVARGGHHHDEPRDERGEGRRRKAARRVQAQRPQPDDGDHLPFRRLQGGGARGRDGAVRACAGSHPAVPGIRAGADRKWGAGRGM</sequence>
<dbReference type="AlphaFoldDB" id="A0A6J4MWG7"/>
<feature type="compositionally biased region" description="Basic and acidic residues" evidence="1">
    <location>
        <begin position="204"/>
        <end position="229"/>
    </location>
</feature>
<feature type="compositionally biased region" description="Basic and acidic residues" evidence="1">
    <location>
        <begin position="87"/>
        <end position="101"/>
    </location>
</feature>
<evidence type="ECO:0000313" key="2">
    <source>
        <dbReference type="EMBL" id="CAA9370960.1"/>
    </source>
</evidence>
<evidence type="ECO:0000256" key="1">
    <source>
        <dbReference type="SAM" id="MobiDB-lite"/>
    </source>
</evidence>
<dbReference type="EMBL" id="CADCTV010000961">
    <property type="protein sequence ID" value="CAA9370960.1"/>
    <property type="molecule type" value="Genomic_DNA"/>
</dbReference>
<organism evidence="2">
    <name type="scientific">uncultured Gemmatimonadota bacterium</name>
    <dbReference type="NCBI Taxonomy" id="203437"/>
    <lineage>
        <taxon>Bacteria</taxon>
        <taxon>Pseudomonadati</taxon>
        <taxon>Gemmatimonadota</taxon>
        <taxon>environmental samples</taxon>
    </lineage>
</organism>
<name>A0A6J4MWG7_9BACT</name>
<reference evidence="2" key="1">
    <citation type="submission" date="2020-02" db="EMBL/GenBank/DDBJ databases">
        <authorList>
            <person name="Meier V. D."/>
        </authorList>
    </citation>
    <scope>NUCLEOTIDE SEQUENCE</scope>
    <source>
        <strain evidence="2">AVDCRST_MAG89</strain>
    </source>
</reference>
<proteinExistence type="predicted"/>